<sequence>MLAPRMLPAPQKHRAGREDIRVRRVNCLTCRCPGGRRKLPGGRRTLSEVEKMQRSHRKMPRPQVCLVVVRKSEVRRELSFGRRKLWKLSNGRRKSARLGCGCQPEYGHVSPSEAARVGWRP</sequence>
<gene>
    <name evidence="1" type="ORF">FNV43_RR04211</name>
</gene>
<dbReference type="Proteomes" id="UP000796880">
    <property type="component" value="Unassembled WGS sequence"/>
</dbReference>
<dbReference type="AlphaFoldDB" id="A0A8K0MQD6"/>
<dbReference type="EMBL" id="VOIH02000002">
    <property type="protein sequence ID" value="KAF3453770.1"/>
    <property type="molecule type" value="Genomic_DNA"/>
</dbReference>
<keyword evidence="2" id="KW-1185">Reference proteome</keyword>
<accession>A0A8K0MQD6</accession>
<evidence type="ECO:0000313" key="2">
    <source>
        <dbReference type="Proteomes" id="UP000796880"/>
    </source>
</evidence>
<name>A0A8K0MQD6_9ROSA</name>
<reference evidence="1" key="1">
    <citation type="submission" date="2020-03" db="EMBL/GenBank/DDBJ databases">
        <title>A high-quality chromosome-level genome assembly of a woody plant with both climbing and erect habits, Rhamnella rubrinervis.</title>
        <authorList>
            <person name="Lu Z."/>
            <person name="Yang Y."/>
            <person name="Zhu X."/>
            <person name="Sun Y."/>
        </authorList>
    </citation>
    <scope>NUCLEOTIDE SEQUENCE</scope>
    <source>
        <strain evidence="1">BYM</strain>
        <tissue evidence="1">Leaf</tissue>
    </source>
</reference>
<protein>
    <submittedName>
        <fullName evidence="1">Uncharacterized protein</fullName>
    </submittedName>
</protein>
<proteinExistence type="predicted"/>
<comment type="caution">
    <text evidence="1">The sequence shown here is derived from an EMBL/GenBank/DDBJ whole genome shotgun (WGS) entry which is preliminary data.</text>
</comment>
<evidence type="ECO:0000313" key="1">
    <source>
        <dbReference type="EMBL" id="KAF3453770.1"/>
    </source>
</evidence>
<organism evidence="1 2">
    <name type="scientific">Rhamnella rubrinervis</name>
    <dbReference type="NCBI Taxonomy" id="2594499"/>
    <lineage>
        <taxon>Eukaryota</taxon>
        <taxon>Viridiplantae</taxon>
        <taxon>Streptophyta</taxon>
        <taxon>Embryophyta</taxon>
        <taxon>Tracheophyta</taxon>
        <taxon>Spermatophyta</taxon>
        <taxon>Magnoliopsida</taxon>
        <taxon>eudicotyledons</taxon>
        <taxon>Gunneridae</taxon>
        <taxon>Pentapetalae</taxon>
        <taxon>rosids</taxon>
        <taxon>fabids</taxon>
        <taxon>Rosales</taxon>
        <taxon>Rhamnaceae</taxon>
        <taxon>rhamnoid group</taxon>
        <taxon>Rhamneae</taxon>
        <taxon>Rhamnella</taxon>
    </lineage>
</organism>